<dbReference type="FunFam" id="3.30.160.60:FF:000912">
    <property type="entry name" value="Zinc finger protein 660"/>
    <property type="match status" value="1"/>
</dbReference>
<feature type="region of interest" description="Disordered" evidence="9">
    <location>
        <begin position="85"/>
        <end position="118"/>
    </location>
</feature>
<dbReference type="GO" id="GO:0000981">
    <property type="term" value="F:DNA-binding transcription factor activity, RNA polymerase II-specific"/>
    <property type="evidence" value="ECO:0007669"/>
    <property type="project" value="TreeGrafter"/>
</dbReference>
<keyword evidence="12" id="KW-1185">Reference proteome</keyword>
<dbReference type="Pfam" id="PF13913">
    <property type="entry name" value="zf-C2HC_2"/>
    <property type="match status" value="3"/>
</dbReference>
<dbReference type="AlphaFoldDB" id="A0AAZ1WV28"/>
<evidence type="ECO:0000256" key="7">
    <source>
        <dbReference type="ARBA" id="ARBA00023242"/>
    </source>
</evidence>
<dbReference type="GO" id="GO:0005634">
    <property type="term" value="C:nucleus"/>
    <property type="evidence" value="ECO:0007669"/>
    <property type="project" value="UniProtKB-SubCell"/>
</dbReference>
<gene>
    <name evidence="11" type="primary">ZKSCAN1</name>
</gene>
<evidence type="ECO:0000313" key="12">
    <source>
        <dbReference type="Proteomes" id="UP000472276"/>
    </source>
</evidence>
<feature type="domain" description="C2H2-type" evidence="10">
    <location>
        <begin position="465"/>
        <end position="492"/>
    </location>
</feature>
<dbReference type="Ensembl" id="ENSOABT00000067432.1">
    <property type="protein sequence ID" value="ENSOABP00000059411.1"/>
    <property type="gene ID" value="ENSOABG00000031125.1"/>
</dbReference>
<evidence type="ECO:0000259" key="10">
    <source>
        <dbReference type="PROSITE" id="PS50157"/>
    </source>
</evidence>
<keyword evidence="4 8" id="KW-0863">Zinc-finger</keyword>
<accession>A0AAZ1WV28</accession>
<feature type="domain" description="C2H2-type" evidence="10">
    <location>
        <begin position="409"/>
        <end position="436"/>
    </location>
</feature>
<feature type="domain" description="C2H2-type" evidence="10">
    <location>
        <begin position="297"/>
        <end position="324"/>
    </location>
</feature>
<feature type="domain" description="C2H2-type" evidence="10">
    <location>
        <begin position="353"/>
        <end position="380"/>
    </location>
</feature>
<feature type="region of interest" description="Disordered" evidence="9">
    <location>
        <begin position="157"/>
        <end position="290"/>
    </location>
</feature>
<evidence type="ECO:0000256" key="5">
    <source>
        <dbReference type="ARBA" id="ARBA00022833"/>
    </source>
</evidence>
<evidence type="ECO:0000256" key="4">
    <source>
        <dbReference type="ARBA" id="ARBA00022771"/>
    </source>
</evidence>
<dbReference type="GO" id="GO:0000978">
    <property type="term" value="F:RNA polymerase II cis-regulatory region sequence-specific DNA binding"/>
    <property type="evidence" value="ECO:0007669"/>
    <property type="project" value="TreeGrafter"/>
</dbReference>
<evidence type="ECO:0000256" key="3">
    <source>
        <dbReference type="ARBA" id="ARBA00022737"/>
    </source>
</evidence>
<evidence type="ECO:0000256" key="8">
    <source>
        <dbReference type="PROSITE-ProRule" id="PRU00042"/>
    </source>
</evidence>
<dbReference type="GO" id="GO:0000122">
    <property type="term" value="P:negative regulation of transcription by RNA polymerase II"/>
    <property type="evidence" value="ECO:0007669"/>
    <property type="project" value="UniProtKB-ARBA"/>
</dbReference>
<dbReference type="SUPFAM" id="SSF57667">
    <property type="entry name" value="beta-beta-alpha zinc fingers"/>
    <property type="match status" value="4"/>
</dbReference>
<evidence type="ECO:0000256" key="9">
    <source>
        <dbReference type="SAM" id="MobiDB-lite"/>
    </source>
</evidence>
<evidence type="ECO:0000313" key="11">
    <source>
        <dbReference type="Ensembl" id="ENSOABP00000059411.1"/>
    </source>
</evidence>
<feature type="compositionally biased region" description="Basic and acidic residues" evidence="9">
    <location>
        <begin position="240"/>
        <end position="252"/>
    </location>
</feature>
<keyword evidence="7" id="KW-0539">Nucleus</keyword>
<dbReference type="PANTHER" id="PTHR23235">
    <property type="entry name" value="KRUEPPEL-LIKE TRANSCRIPTION FACTOR"/>
    <property type="match status" value="1"/>
</dbReference>
<feature type="domain" description="C2H2-type" evidence="10">
    <location>
        <begin position="437"/>
        <end position="464"/>
    </location>
</feature>
<organism evidence="11 12">
    <name type="scientific">Oreochromis aureus</name>
    <name type="common">Israeli tilapia</name>
    <name type="synonym">Chromis aureus</name>
    <dbReference type="NCBI Taxonomy" id="47969"/>
    <lineage>
        <taxon>Eukaryota</taxon>
        <taxon>Metazoa</taxon>
        <taxon>Chordata</taxon>
        <taxon>Craniata</taxon>
        <taxon>Vertebrata</taxon>
        <taxon>Euteleostomi</taxon>
        <taxon>Actinopterygii</taxon>
        <taxon>Neopterygii</taxon>
        <taxon>Teleostei</taxon>
        <taxon>Neoteleostei</taxon>
        <taxon>Acanthomorphata</taxon>
        <taxon>Ovalentaria</taxon>
        <taxon>Cichlomorphae</taxon>
        <taxon>Cichliformes</taxon>
        <taxon>Cichlidae</taxon>
        <taxon>African cichlids</taxon>
        <taxon>Pseudocrenilabrinae</taxon>
        <taxon>Oreochromini</taxon>
        <taxon>Oreochromis</taxon>
    </lineage>
</organism>
<dbReference type="FunFam" id="3.30.160.60:FF:000384">
    <property type="entry name" value="Zinc finger protein 550"/>
    <property type="match status" value="1"/>
</dbReference>
<reference evidence="11" key="3">
    <citation type="submission" date="2025-09" db="UniProtKB">
        <authorList>
            <consortium name="Ensembl"/>
        </authorList>
    </citation>
    <scope>IDENTIFICATION</scope>
</reference>
<protein>
    <recommendedName>
        <fullName evidence="10">C2H2-type domain-containing protein</fullName>
    </recommendedName>
</protein>
<dbReference type="Proteomes" id="UP000472276">
    <property type="component" value="Unassembled WGS sequence"/>
</dbReference>
<evidence type="ECO:0000256" key="2">
    <source>
        <dbReference type="ARBA" id="ARBA00022723"/>
    </source>
</evidence>
<reference evidence="11" key="2">
    <citation type="submission" date="2025-08" db="UniProtKB">
        <authorList>
            <consortium name="Ensembl"/>
        </authorList>
    </citation>
    <scope>IDENTIFICATION</scope>
</reference>
<dbReference type="InterPro" id="IPR036236">
    <property type="entry name" value="Znf_C2H2_sf"/>
</dbReference>
<comment type="subcellular location">
    <subcellularLocation>
        <location evidence="1">Nucleus</location>
    </subcellularLocation>
</comment>
<dbReference type="PROSITE" id="PS00028">
    <property type="entry name" value="ZINC_FINGER_C2H2_1"/>
    <property type="match status" value="8"/>
</dbReference>
<name>A0AAZ1WV28_OREAU</name>
<dbReference type="FunFam" id="3.30.160.60:FF:001155">
    <property type="entry name" value="Zinc finger 30C"/>
    <property type="match status" value="1"/>
</dbReference>
<evidence type="ECO:0000256" key="6">
    <source>
        <dbReference type="ARBA" id="ARBA00023125"/>
    </source>
</evidence>
<dbReference type="Gene3D" id="3.30.160.60">
    <property type="entry name" value="Classic Zinc Finger"/>
    <property type="match status" value="8"/>
</dbReference>
<dbReference type="FunFam" id="3.30.160.60:FF:001465">
    <property type="entry name" value="Zinc finger protein 560"/>
    <property type="match status" value="2"/>
</dbReference>
<dbReference type="PANTHER" id="PTHR23235:SF142">
    <property type="entry name" value="ZINC FINGER PROTEIN 384"/>
    <property type="match status" value="1"/>
</dbReference>
<dbReference type="FunFam" id="3.30.160.60:FF:001639">
    <property type="entry name" value="Si:dkey-7i4.21"/>
    <property type="match status" value="1"/>
</dbReference>
<feature type="domain" description="C2H2-type" evidence="10">
    <location>
        <begin position="493"/>
        <end position="516"/>
    </location>
</feature>
<keyword evidence="2" id="KW-0479">Metal-binding</keyword>
<dbReference type="FunFam" id="3.30.160.60:FF:000744">
    <property type="entry name" value="zinc finger E-box-binding homeobox 1"/>
    <property type="match status" value="1"/>
</dbReference>
<keyword evidence="3" id="KW-0677">Repeat</keyword>
<proteinExistence type="predicted"/>
<dbReference type="GO" id="GO:0008270">
    <property type="term" value="F:zinc ion binding"/>
    <property type="evidence" value="ECO:0007669"/>
    <property type="project" value="UniProtKB-KW"/>
</dbReference>
<keyword evidence="5" id="KW-0862">Zinc</keyword>
<dbReference type="Pfam" id="PF00096">
    <property type="entry name" value="zf-C2H2"/>
    <property type="match status" value="5"/>
</dbReference>
<sequence length="516" mass="59102">MSSAEALREFIQERLTAVCQQIFCEVQKTIVQYEEEIERQRRLLDISRRPDTHSHGSEFQQLHVCGKEEPLTEQQVFNQEMISSVDQDDPEPPQMKERQEEEPCSSQDGEQLGVKQEADGVRTDDEWLKLLATIWKPEIKLHRIDLQQLNVCEEEVEEEEPLTNQENYNEERRSSVDQEDQEDPDPPQFNEEQVDLCSSQKGEQLGVKLETDTLTVTPAYEESDHSEAEPNSEQICHSSAEAESRDQEESQHVDSGSPENAEVKKIIRRKKKSDSNKVEDPALSESQGQSGAIKKTEQCDICGKSFQFKSRLIAHVRCHTGEKPFSCSTCGKAFVFKSKLNIHMRRHTGEKPYSCSTCGKTFNCTTYLNRHVRVHTGEKPYSCSTCDKTFLLRSLLNAHVRVHTGEKPFLCSTCGKAFTSNAQLTTHTRVHTGEKPYSCNTCGKTFNCTTYLKKHVRVHTGEKPYPCSTCGKQFSQWIHMNRHMRRHTGEKPYSCSTCGKRFPYKSGLKVHMNTHR</sequence>
<dbReference type="PROSITE" id="PS50157">
    <property type="entry name" value="ZINC_FINGER_C2H2_2"/>
    <property type="match status" value="8"/>
</dbReference>
<keyword evidence="6" id="KW-0238">DNA-binding</keyword>
<feature type="domain" description="C2H2-type" evidence="10">
    <location>
        <begin position="381"/>
        <end position="408"/>
    </location>
</feature>
<dbReference type="InterPro" id="IPR013087">
    <property type="entry name" value="Znf_C2H2_type"/>
</dbReference>
<reference evidence="12" key="1">
    <citation type="submission" date="2020-03" db="EMBL/GenBank/DDBJ databases">
        <title>Evolution of repeat sequences and sex chromosomes of tilapia species revealed by chromosome-level genomes.</title>
        <authorList>
            <person name="Xu L."/>
            <person name="Tao W."/>
            <person name="Wang D."/>
            <person name="Zhou Q."/>
        </authorList>
    </citation>
    <scope>NUCLEOTIDE SEQUENCE [LARGE SCALE GENOMIC DNA]</scope>
    <source>
        <strain evidence="12">Israel</strain>
    </source>
</reference>
<feature type="domain" description="C2H2-type" evidence="10">
    <location>
        <begin position="325"/>
        <end position="352"/>
    </location>
</feature>
<evidence type="ECO:0000256" key="1">
    <source>
        <dbReference type="ARBA" id="ARBA00004123"/>
    </source>
</evidence>
<dbReference type="FunFam" id="3.30.160.60:FF:000295">
    <property type="entry name" value="zinc finger protein 19"/>
    <property type="match status" value="1"/>
</dbReference>
<dbReference type="SMART" id="SM00355">
    <property type="entry name" value="ZnF_C2H2"/>
    <property type="match status" value="8"/>
</dbReference>